<dbReference type="AlphaFoldDB" id="A0A0E9U7D8"/>
<organism evidence="1">
    <name type="scientific">Anguilla anguilla</name>
    <name type="common">European freshwater eel</name>
    <name type="synonym">Muraena anguilla</name>
    <dbReference type="NCBI Taxonomy" id="7936"/>
    <lineage>
        <taxon>Eukaryota</taxon>
        <taxon>Metazoa</taxon>
        <taxon>Chordata</taxon>
        <taxon>Craniata</taxon>
        <taxon>Vertebrata</taxon>
        <taxon>Euteleostomi</taxon>
        <taxon>Actinopterygii</taxon>
        <taxon>Neopterygii</taxon>
        <taxon>Teleostei</taxon>
        <taxon>Anguilliformes</taxon>
        <taxon>Anguillidae</taxon>
        <taxon>Anguilla</taxon>
    </lineage>
</organism>
<dbReference type="EMBL" id="GBXM01046836">
    <property type="protein sequence ID" value="JAH61741.1"/>
    <property type="molecule type" value="Transcribed_RNA"/>
</dbReference>
<accession>A0A0E9U7D8</accession>
<name>A0A0E9U7D8_ANGAN</name>
<protein>
    <submittedName>
        <fullName evidence="1">Uncharacterized protein</fullName>
    </submittedName>
</protein>
<sequence>MTLAATVLAAGVLSRKASLSTSSTTRYPETAELVYSMVYLNT</sequence>
<proteinExistence type="predicted"/>
<reference evidence="1" key="2">
    <citation type="journal article" date="2015" name="Fish Shellfish Immunol.">
        <title>Early steps in the European eel (Anguilla anguilla)-Vibrio vulnificus interaction in the gills: Role of the RtxA13 toxin.</title>
        <authorList>
            <person name="Callol A."/>
            <person name="Pajuelo D."/>
            <person name="Ebbesson L."/>
            <person name="Teles M."/>
            <person name="MacKenzie S."/>
            <person name="Amaro C."/>
        </authorList>
    </citation>
    <scope>NUCLEOTIDE SEQUENCE</scope>
</reference>
<reference evidence="1" key="1">
    <citation type="submission" date="2014-11" db="EMBL/GenBank/DDBJ databases">
        <authorList>
            <person name="Amaro Gonzalez C."/>
        </authorList>
    </citation>
    <scope>NUCLEOTIDE SEQUENCE</scope>
</reference>
<evidence type="ECO:0000313" key="1">
    <source>
        <dbReference type="EMBL" id="JAH61741.1"/>
    </source>
</evidence>